<dbReference type="Pfam" id="PF00364">
    <property type="entry name" value="Biotin_lipoyl"/>
    <property type="match status" value="1"/>
</dbReference>
<dbReference type="KEGG" id="copr:Cop2CBH44_13330"/>
<organism evidence="3 4">
    <name type="scientific">Coprobacter secundus subsp. similis</name>
    <dbReference type="NCBI Taxonomy" id="2751153"/>
    <lineage>
        <taxon>Bacteria</taxon>
        <taxon>Pseudomonadati</taxon>
        <taxon>Bacteroidota</taxon>
        <taxon>Bacteroidia</taxon>
        <taxon>Bacteroidales</taxon>
        <taxon>Barnesiellaceae</taxon>
        <taxon>Coprobacter</taxon>
    </lineage>
</organism>
<dbReference type="FunFam" id="2.40.50.100:FF:000003">
    <property type="entry name" value="Acetyl-CoA carboxylase biotin carboxyl carrier protein"/>
    <property type="match status" value="1"/>
</dbReference>
<gene>
    <name evidence="3" type="ORF">Cop2CBH44_13330</name>
</gene>
<dbReference type="InterPro" id="IPR011053">
    <property type="entry name" value="Single_hybrid_motif"/>
</dbReference>
<evidence type="ECO:0000313" key="3">
    <source>
        <dbReference type="EMBL" id="BCI62980.1"/>
    </source>
</evidence>
<dbReference type="Gene3D" id="2.40.50.100">
    <property type="match status" value="1"/>
</dbReference>
<protein>
    <submittedName>
        <fullName evidence="3">Acetyl-CoA carboxylase biotin carboxyl carrier protein subunit</fullName>
    </submittedName>
</protein>
<dbReference type="InterPro" id="IPR000089">
    <property type="entry name" value="Biotin_lipoyl"/>
</dbReference>
<evidence type="ECO:0000313" key="4">
    <source>
        <dbReference type="Proteomes" id="UP000594042"/>
    </source>
</evidence>
<reference evidence="4" key="1">
    <citation type="submission" date="2020-07" db="EMBL/GenBank/DDBJ databases">
        <title>Complete genome sequencing of Coprobacter sp. strain 2CBH44.</title>
        <authorList>
            <person name="Sakamoto M."/>
            <person name="Murakami T."/>
            <person name="Mori H."/>
        </authorList>
    </citation>
    <scope>NUCLEOTIDE SEQUENCE [LARGE SCALE GENOMIC DNA]</scope>
    <source>
        <strain evidence="4">2CBH44</strain>
    </source>
</reference>
<dbReference type="EMBL" id="AP023322">
    <property type="protein sequence ID" value="BCI62980.1"/>
    <property type="molecule type" value="Genomic_DNA"/>
</dbReference>
<keyword evidence="4" id="KW-1185">Reference proteome</keyword>
<dbReference type="PANTHER" id="PTHR45266">
    <property type="entry name" value="OXALOACETATE DECARBOXYLASE ALPHA CHAIN"/>
    <property type="match status" value="1"/>
</dbReference>
<dbReference type="SUPFAM" id="SSF51230">
    <property type="entry name" value="Single hybrid motif"/>
    <property type="match status" value="1"/>
</dbReference>
<dbReference type="InterPro" id="IPR050709">
    <property type="entry name" value="Biotin_Carboxyl_Carrier/Decarb"/>
</dbReference>
<evidence type="ECO:0000256" key="1">
    <source>
        <dbReference type="ARBA" id="ARBA00023267"/>
    </source>
</evidence>
<evidence type="ECO:0000259" key="2">
    <source>
        <dbReference type="PROSITE" id="PS50968"/>
    </source>
</evidence>
<dbReference type="PANTHER" id="PTHR45266:SF3">
    <property type="entry name" value="OXALOACETATE DECARBOXYLASE ALPHA CHAIN"/>
    <property type="match status" value="1"/>
</dbReference>
<dbReference type="AlphaFoldDB" id="A0A7G1HTW5"/>
<dbReference type="CDD" id="cd06850">
    <property type="entry name" value="biotinyl_domain"/>
    <property type="match status" value="1"/>
</dbReference>
<feature type="domain" description="Lipoyl-binding" evidence="2">
    <location>
        <begin position="91"/>
        <end position="166"/>
    </location>
</feature>
<dbReference type="PROSITE" id="PS50968">
    <property type="entry name" value="BIOTINYL_LIPOYL"/>
    <property type="match status" value="1"/>
</dbReference>
<dbReference type="Proteomes" id="UP000594042">
    <property type="component" value="Chromosome"/>
</dbReference>
<dbReference type="RefSeq" id="WP_200755761.1">
    <property type="nucleotide sequence ID" value="NZ_AP023322.1"/>
</dbReference>
<proteinExistence type="predicted"/>
<keyword evidence="1" id="KW-0092">Biotin</keyword>
<name>A0A7G1HTW5_9BACT</name>
<accession>A0A7G1HTW5</accession>
<sequence>MEVHIGKRIAEIELVSKDGNKVQLTIDGKPYEVDVVMAENGICSILHDGQSYNAELIKSEGGKNYRVNTHFSSYSIDIVDSQAKYLRTRKKEEDKQDDKIVSPMPGKIVSILVKEGDKLSAGDTVLVIEAMKMQSNFKVTSDCSVKEILVKEGDSVVNDQVLVKLELSSTEEM</sequence>